<dbReference type="Pfam" id="PF01501">
    <property type="entry name" value="Glyco_transf_8"/>
    <property type="match status" value="1"/>
</dbReference>
<evidence type="ECO:0000313" key="1">
    <source>
        <dbReference type="EMBL" id="AOR51685.1"/>
    </source>
</evidence>
<dbReference type="Gene3D" id="3.90.550.10">
    <property type="entry name" value="Spore Coat Polysaccharide Biosynthesis Protein SpsA, Chain A"/>
    <property type="match status" value="1"/>
</dbReference>
<dbReference type="GO" id="GO:0016757">
    <property type="term" value="F:glycosyltransferase activity"/>
    <property type="evidence" value="ECO:0007669"/>
    <property type="project" value="InterPro"/>
</dbReference>
<dbReference type="InterPro" id="IPR002495">
    <property type="entry name" value="Glyco_trans_8"/>
</dbReference>
<dbReference type="EMBL" id="KX517861">
    <property type="protein sequence ID" value="AOR51685.1"/>
    <property type="molecule type" value="mRNA"/>
</dbReference>
<accession>A0A1I9Q709</accession>
<dbReference type="AlphaFoldDB" id="A0A1I9Q709"/>
<organism evidence="1">
    <name type="scientific">Phaffia rhodozyma</name>
    <name type="common">Yeast</name>
    <name type="synonym">Xanthophyllomyces dendrorhous</name>
    <dbReference type="NCBI Taxonomy" id="264483"/>
    <lineage>
        <taxon>Eukaryota</taxon>
        <taxon>Fungi</taxon>
        <taxon>Dikarya</taxon>
        <taxon>Basidiomycota</taxon>
        <taxon>Agaricomycotina</taxon>
        <taxon>Tremellomycetes</taxon>
        <taxon>Cystofilobasidiales</taxon>
        <taxon>Mrakiaceae</taxon>
        <taxon>Phaffia</taxon>
    </lineage>
</organism>
<reference evidence="1" key="1">
    <citation type="journal article" date="2016" name="Microb. Cell Fact.">
        <title>Regulation of carotenogenesis in the red yeast Xanthophyllomyces dendrorhous: the role of the transcriptional co-repressor complex Cyc8-Tup1 involved in catabolic repression.</title>
        <authorList>
            <person name="Cordova P."/>
            <person name="Alcaino J."/>
            <person name="Bravo N."/>
            <person name="Barahona S."/>
            <person name="Sepulveda D."/>
            <person name="Fernandez-Lobato M."/>
            <person name="Baeza M."/>
            <person name="Cifuentes V."/>
        </authorList>
    </citation>
    <scope>NUCLEOTIDE SEQUENCE</scope>
    <source>
        <strain evidence="1">UCD 67-385</strain>
    </source>
</reference>
<dbReference type="InterPro" id="IPR050587">
    <property type="entry name" value="GNT1/Glycosyltrans_8"/>
</dbReference>
<dbReference type="InterPro" id="IPR029044">
    <property type="entry name" value="Nucleotide-diphossugar_trans"/>
</dbReference>
<keyword evidence="1" id="KW-0808">Transferase</keyword>
<dbReference type="CDD" id="cd02537">
    <property type="entry name" value="GT8_Glycogenin"/>
    <property type="match status" value="1"/>
</dbReference>
<proteinExistence type="evidence at transcript level"/>
<sequence>MTKSDARAWVTLLTKASYLPGVLILHKSLLKYNSKYPLLVIITPTVSSEVREVLSKAEIAVKEIEYLEPKGEVNVLTERFKDTWCKLRVFELTEYEKVILLDSDMMLRKPMDSLFDLPLPPTWIAANHACTCNPTKMDIYLPDCIPELCPYTPLTHPSCLENPTPVNADSPRTHTLLNSGLVILYPSDKLFDEIKEFLYTSPLIKEMAFPDQDLLAEFFKGKWKPIGWQWNAIKTLGWLHPEIYREEEVVNLHYIVDKPWEGRTGPDSPDLITHGWWWVEWDDLMSEWTKDENKQGVKHVVEGLIGE</sequence>
<name>A0A1I9Q709_PHARH</name>
<protein>
    <submittedName>
        <fullName evidence="1">Glycosyl transferase family 8 protein</fullName>
    </submittedName>
</protein>
<dbReference type="SUPFAM" id="SSF53448">
    <property type="entry name" value="Nucleotide-diphospho-sugar transferases"/>
    <property type="match status" value="1"/>
</dbReference>
<dbReference type="PANTHER" id="PTHR11183">
    <property type="entry name" value="GLYCOGENIN SUBFAMILY MEMBER"/>
    <property type="match status" value="1"/>
</dbReference>
<gene>
    <name evidence="1" type="primary">GLG1</name>
</gene>